<dbReference type="GO" id="GO:0016705">
    <property type="term" value="F:oxidoreductase activity, acting on paired donors, with incorporation or reduction of molecular oxygen"/>
    <property type="evidence" value="ECO:0007669"/>
    <property type="project" value="InterPro"/>
</dbReference>
<evidence type="ECO:0000256" key="11">
    <source>
        <dbReference type="PIRSR" id="PIRSR602401-1"/>
    </source>
</evidence>
<keyword evidence="3 11" id="KW-0349">Heme</keyword>
<reference evidence="14 15" key="1">
    <citation type="submission" date="2024-01" db="EMBL/GenBank/DDBJ databases">
        <title>Genome assemblies of Stephania.</title>
        <authorList>
            <person name="Yang L."/>
        </authorList>
    </citation>
    <scope>NUCLEOTIDE SEQUENCE [LARGE SCALE GENOMIC DNA]</scope>
    <source>
        <strain evidence="14">JXDWG</strain>
        <tissue evidence="14">Leaf</tissue>
    </source>
</reference>
<evidence type="ECO:0000313" key="15">
    <source>
        <dbReference type="Proteomes" id="UP001419268"/>
    </source>
</evidence>
<evidence type="ECO:0000313" key="14">
    <source>
        <dbReference type="EMBL" id="KAK9101617.1"/>
    </source>
</evidence>
<comment type="cofactor">
    <cofactor evidence="11">
        <name>heme</name>
        <dbReference type="ChEBI" id="CHEBI:30413"/>
    </cofactor>
</comment>
<feature type="transmembrane region" description="Helical" evidence="13">
    <location>
        <begin position="12"/>
        <end position="30"/>
    </location>
</feature>
<evidence type="ECO:0000256" key="6">
    <source>
        <dbReference type="ARBA" id="ARBA00022989"/>
    </source>
</evidence>
<dbReference type="PROSITE" id="PS00086">
    <property type="entry name" value="CYTOCHROME_P450"/>
    <property type="match status" value="1"/>
</dbReference>
<keyword evidence="6 13" id="KW-1133">Transmembrane helix</keyword>
<dbReference type="Pfam" id="PF00067">
    <property type="entry name" value="p450"/>
    <property type="match status" value="1"/>
</dbReference>
<evidence type="ECO:0000256" key="2">
    <source>
        <dbReference type="ARBA" id="ARBA00010617"/>
    </source>
</evidence>
<dbReference type="GO" id="GO:0020037">
    <property type="term" value="F:heme binding"/>
    <property type="evidence" value="ECO:0007669"/>
    <property type="project" value="InterPro"/>
</dbReference>
<dbReference type="PANTHER" id="PTHR24282">
    <property type="entry name" value="CYTOCHROME P450 FAMILY MEMBER"/>
    <property type="match status" value="1"/>
</dbReference>
<dbReference type="PANTHER" id="PTHR24282:SF36">
    <property type="entry name" value="CYTOCHROME P450 714A1-RELATED"/>
    <property type="match status" value="1"/>
</dbReference>
<dbReference type="AlphaFoldDB" id="A0AAP0F0J3"/>
<evidence type="ECO:0000256" key="4">
    <source>
        <dbReference type="ARBA" id="ARBA00022692"/>
    </source>
</evidence>
<keyword evidence="10 13" id="KW-0472">Membrane</keyword>
<dbReference type="InterPro" id="IPR001128">
    <property type="entry name" value="Cyt_P450"/>
</dbReference>
<dbReference type="InterPro" id="IPR017972">
    <property type="entry name" value="Cyt_P450_CS"/>
</dbReference>
<protein>
    <recommendedName>
        <fullName evidence="16">Cytochrome P450</fullName>
    </recommendedName>
</protein>
<dbReference type="PRINTS" id="PR00385">
    <property type="entry name" value="P450"/>
</dbReference>
<evidence type="ECO:0000256" key="10">
    <source>
        <dbReference type="ARBA" id="ARBA00023136"/>
    </source>
</evidence>
<dbReference type="GO" id="GO:0044550">
    <property type="term" value="P:secondary metabolite biosynthetic process"/>
    <property type="evidence" value="ECO:0007669"/>
    <property type="project" value="UniProtKB-ARBA"/>
</dbReference>
<comment type="similarity">
    <text evidence="2 12">Belongs to the cytochrome P450 family.</text>
</comment>
<keyword evidence="5 11" id="KW-0479">Metal-binding</keyword>
<evidence type="ECO:0008006" key="16">
    <source>
        <dbReference type="Google" id="ProtNLM"/>
    </source>
</evidence>
<evidence type="ECO:0000256" key="9">
    <source>
        <dbReference type="ARBA" id="ARBA00023033"/>
    </source>
</evidence>
<keyword evidence="8 11" id="KW-0408">Iron</keyword>
<dbReference type="InterPro" id="IPR050665">
    <property type="entry name" value="Cytochrome_P450_Monooxygen"/>
</dbReference>
<evidence type="ECO:0000256" key="12">
    <source>
        <dbReference type="RuleBase" id="RU000461"/>
    </source>
</evidence>
<dbReference type="GO" id="GO:0004497">
    <property type="term" value="F:monooxygenase activity"/>
    <property type="evidence" value="ECO:0007669"/>
    <property type="project" value="UniProtKB-KW"/>
</dbReference>
<accession>A0AAP0F0J3</accession>
<proteinExistence type="inferred from homology"/>
<dbReference type="Gene3D" id="1.10.630.10">
    <property type="entry name" value="Cytochrome P450"/>
    <property type="match status" value="1"/>
</dbReference>
<dbReference type="PRINTS" id="PR00463">
    <property type="entry name" value="EP450I"/>
</dbReference>
<dbReference type="EMBL" id="JBBNAG010000010">
    <property type="protein sequence ID" value="KAK9101617.1"/>
    <property type="molecule type" value="Genomic_DNA"/>
</dbReference>
<evidence type="ECO:0000256" key="5">
    <source>
        <dbReference type="ARBA" id="ARBA00022723"/>
    </source>
</evidence>
<evidence type="ECO:0000256" key="8">
    <source>
        <dbReference type="ARBA" id="ARBA00023004"/>
    </source>
</evidence>
<name>A0AAP0F0J3_9MAGN</name>
<keyword evidence="7 12" id="KW-0560">Oxidoreductase</keyword>
<keyword evidence="9 12" id="KW-0503">Monooxygenase</keyword>
<keyword evidence="15" id="KW-1185">Reference proteome</keyword>
<dbReference type="GO" id="GO:0016020">
    <property type="term" value="C:membrane"/>
    <property type="evidence" value="ECO:0007669"/>
    <property type="project" value="UniProtKB-SubCell"/>
</dbReference>
<evidence type="ECO:0000256" key="1">
    <source>
        <dbReference type="ARBA" id="ARBA00004370"/>
    </source>
</evidence>
<dbReference type="SUPFAM" id="SSF48264">
    <property type="entry name" value="Cytochrome P450"/>
    <property type="match status" value="1"/>
</dbReference>
<organism evidence="14 15">
    <name type="scientific">Stephania cephalantha</name>
    <dbReference type="NCBI Taxonomy" id="152367"/>
    <lineage>
        <taxon>Eukaryota</taxon>
        <taxon>Viridiplantae</taxon>
        <taxon>Streptophyta</taxon>
        <taxon>Embryophyta</taxon>
        <taxon>Tracheophyta</taxon>
        <taxon>Spermatophyta</taxon>
        <taxon>Magnoliopsida</taxon>
        <taxon>Ranunculales</taxon>
        <taxon>Menispermaceae</taxon>
        <taxon>Menispermoideae</taxon>
        <taxon>Cissampelideae</taxon>
        <taxon>Stephania</taxon>
    </lineage>
</organism>
<dbReference type="GO" id="GO:0005506">
    <property type="term" value="F:iron ion binding"/>
    <property type="evidence" value="ECO:0007669"/>
    <property type="project" value="InterPro"/>
</dbReference>
<evidence type="ECO:0000256" key="13">
    <source>
        <dbReference type="SAM" id="Phobius"/>
    </source>
</evidence>
<dbReference type="InterPro" id="IPR036396">
    <property type="entry name" value="Cyt_P450_sf"/>
</dbReference>
<keyword evidence="4 13" id="KW-0812">Transmembrane</keyword>
<evidence type="ECO:0000256" key="3">
    <source>
        <dbReference type="ARBA" id="ARBA00022617"/>
    </source>
</evidence>
<evidence type="ECO:0000256" key="7">
    <source>
        <dbReference type="ARBA" id="ARBA00023002"/>
    </source>
</evidence>
<sequence>MERTTEEIMGALVFLVLWFLLMYVLNIVWLKPWELRKKLEKQGITGPMPSLLVGNVPEMKRIQSEEAKKAQVKSPNFHAGHDYAPTLFPYLERWRKQYGPLFLYSTGKKLHLYMNRPDLVKNLSMSMSWNLGKPLYLTKAMAPIFGNGVIRSNGQSWADQRKIIAPELYMDRVKGMGGLIVESAMSLVKSWEKRIEDGGGGMAEIKIDQDLRNYSADVISRACFGSSYHQGEEIFFKLRALKNIMSEQSFLFRLCNISHLPTMKNRAIWRLKREIESLIMNLLKQRNGVASGHENDLLHAMLKAASRECPGLATSTQFIVDNCKGIYFAGHDTTAITATWCLMLLATHPEWQHRVRQEVLQVCGDALPDAISLNNLKTVKMVIQETLRLYPPSPFVSREVLEDIKIGDFLIPKGVLIWTSIPALHHDHDLWGPDANKFNPGRFAKGLKQACKLPQVYVPFGLGPRVCLGQNFALAQLKLVLALIVSRFSFSLSSNYNHSFAYRLTVEPGNGVDLLLTNFTKSQGTLS</sequence>
<comment type="caution">
    <text evidence="14">The sequence shown here is derived from an EMBL/GenBank/DDBJ whole genome shotgun (WGS) entry which is preliminary data.</text>
</comment>
<feature type="binding site" description="axial binding residue" evidence="11">
    <location>
        <position position="467"/>
    </location>
    <ligand>
        <name>heme</name>
        <dbReference type="ChEBI" id="CHEBI:30413"/>
    </ligand>
    <ligandPart>
        <name>Fe</name>
        <dbReference type="ChEBI" id="CHEBI:18248"/>
    </ligandPart>
</feature>
<comment type="subcellular location">
    <subcellularLocation>
        <location evidence="1">Membrane</location>
    </subcellularLocation>
</comment>
<gene>
    <name evidence="14" type="ORF">Scep_025047</name>
</gene>
<dbReference type="InterPro" id="IPR002401">
    <property type="entry name" value="Cyt_P450_E_grp-I"/>
</dbReference>
<dbReference type="Proteomes" id="UP001419268">
    <property type="component" value="Unassembled WGS sequence"/>
</dbReference>